<feature type="compositionally biased region" description="Polar residues" evidence="1">
    <location>
        <begin position="1283"/>
        <end position="1300"/>
    </location>
</feature>
<proteinExistence type="predicted"/>
<feature type="region of interest" description="Disordered" evidence="1">
    <location>
        <begin position="601"/>
        <end position="668"/>
    </location>
</feature>
<keyword evidence="3" id="KW-1185">Reference proteome</keyword>
<feature type="compositionally biased region" description="Low complexity" evidence="1">
    <location>
        <begin position="601"/>
        <end position="632"/>
    </location>
</feature>
<feature type="compositionally biased region" description="Basic and acidic residues" evidence="1">
    <location>
        <begin position="951"/>
        <end position="969"/>
    </location>
</feature>
<dbReference type="Proteomes" id="UP000041254">
    <property type="component" value="Unassembled WGS sequence"/>
</dbReference>
<feature type="region of interest" description="Disordered" evidence="1">
    <location>
        <begin position="1063"/>
        <end position="1098"/>
    </location>
</feature>
<accession>A0A0G4E9K2</accession>
<feature type="compositionally biased region" description="Low complexity" evidence="1">
    <location>
        <begin position="1325"/>
        <end position="1337"/>
    </location>
</feature>
<sequence>MIASVASVDVGPSLFQGIVVKGLVSVTGDTGDASPSGVRGPAGPKLALSRRHGRLYCLSQSGLCAYKVGDMLAGLDLEQEVPEPAAIQQYREAAVFPLAGDAEGQKAAQIRLSNDESMCACQIGHEIIVFDVCQSPPAQVTEYSFGGLIIDFQWTARDEIVGICVDDMVSPAPPAAAAQPEDRIMPASLHVYARSTARIVGPFTATMTAEPPCMQIPIHGATCVACQLRTSVASVPSADVLVFGLSQPGHIGVCRSTSLTDVQITPIADNDLSGGIVVGMHSVPYPSSGGRTDELWAAVWLGPAPGADPTDDSAPLDTYIIMFRVMAGDGSIQWVGRSDVNEVYVDSWSLTDRAIFHFMPQCGLLLVSTSKGDQGLTLSRDQQFAMPPDGQQDTDVAPSEWVITRSGQGPVLSVNVGTDDQAGWSGACAYFGYEGSYTRGPVTVDRPPILLLSSTAGNLTAKILNYQNMPQLCSDTWEAPLPPSPSCITSGPPSMSASAPGGSPLRQPPESPEESGTELADSREGSPAGPLQANLQAPVPFAAPPPMSGGAVMAPPTQRSNGGLSTASPLSPLSPPPPQPAAPFPPLFTITAAAAPAAAGAGAFPLRPRQSAGADQQQQGGMFQTPPSRAAPSLPPPSVYPFPSPLPIQSPSPDASETTPEADRGQEGLGYGYLYAPEEPMEADETLLEEEEGEEVRAVEWMVEQEQDQDQDRVREGRERTMRLMDEAEELFQAKAERSMGRGIATKMTAEVFYQCRGFERRVRQIEDEQVVLSQAQAQQVKDMLEQIKLRQEEHDAARLALSEAERELPADGDGSSTSVPLCRRFEQMAEYEKMARIIQHLYRACVSPPVHAEAEAATWLSNDTVKLASPEVHELVHQALDISARAKRVNRDIRDTIRHASQRGPSPPRPPDSHKRTAPLTAERGPRTKRPETGADRFGIGGWSTLLNQPREDREGVEGARTALERMHLAQRASAHRDRLSRLPGRGRGGSQLVSRHPFSTPPAHDRPTSPPPAPRRPDFRHSRTPELDEEHLKQDVESIRHEYDKTEKFLATLEERVRLLRLQGGPSRRRHSTDRAGPASRREGQPPDQRPPRHVPAAHRAEIARRVEQIWATRPTQATPIKAEPVIAPARAAVGGPAVESALSYMRREQRDREAQQQIPQTAPHLAVPALPGVGVPSRASRGPPSGVRTPVPQMPPGRGPPPPKATTRPRRPDTDEQVTAAQRPPSTGRVVPSVPSMGGSGPPTDVDADGFRMPDPIQLPKAAGTRRASLPPDLSRIETPVTTAQQQQQRPTAFSKQPPSLLSPPAPSPTPPRPREQRASIPAEAAPQETPPTFGRGGGGAAAAVPPAPLPPPPIPQPPVVAEGTVRGRDQGAATEDSDEGEERDRMGRSVRSKSPTTMAKVAAPPPAAAPVAAAAPLPPAPLFPSAQPTSTAAAAAAAATEGLASLSLSTTSPPAAALVFPSAAGTTTTTAISSGLSSIAAPPVMQTITPSTPATGAGGGFTFNFSSTSTGGGGGAAGGGGGLLGQLGVVTPAGSGGQGAPSHLPLHTFGQTSSGFGFGSGAFGGGAATGAGQQTTPAFGGGGGGGFAAYSTGGGGGFGALASSPTQGFFGGQQGSGSSTGGGAFSGTQFTQRRA</sequence>
<feature type="compositionally biased region" description="Pro residues" evidence="1">
    <location>
        <begin position="633"/>
        <end position="650"/>
    </location>
</feature>
<name>A0A0G4E9K2_VITBC</name>
<feature type="region of interest" description="Disordered" evidence="1">
    <location>
        <begin position="897"/>
        <end position="1041"/>
    </location>
</feature>
<evidence type="ECO:0000313" key="3">
    <source>
        <dbReference type="Proteomes" id="UP000041254"/>
    </source>
</evidence>
<feature type="compositionally biased region" description="Pro residues" evidence="1">
    <location>
        <begin position="1195"/>
        <end position="1207"/>
    </location>
</feature>
<dbReference type="OMA" id="NDESMCA"/>
<feature type="compositionally biased region" description="Pro residues" evidence="1">
    <location>
        <begin position="572"/>
        <end position="586"/>
    </location>
</feature>
<gene>
    <name evidence="2" type="ORF">Vbra_20037</name>
</gene>
<protein>
    <submittedName>
        <fullName evidence="2">Uncharacterized protein</fullName>
    </submittedName>
</protein>
<feature type="compositionally biased region" description="Pro residues" evidence="1">
    <location>
        <begin position="1349"/>
        <end position="1362"/>
    </location>
</feature>
<dbReference type="VEuPathDB" id="CryptoDB:Vbra_20037"/>
<feature type="compositionally biased region" description="Gly residues" evidence="1">
    <location>
        <begin position="1613"/>
        <end position="1629"/>
    </location>
</feature>
<reference evidence="2 3" key="1">
    <citation type="submission" date="2014-11" db="EMBL/GenBank/DDBJ databases">
        <authorList>
            <person name="Zhu J."/>
            <person name="Qi W."/>
            <person name="Song R."/>
        </authorList>
    </citation>
    <scope>NUCLEOTIDE SEQUENCE [LARGE SCALE GENOMIC DNA]</scope>
</reference>
<feature type="compositionally biased region" description="Basic and acidic residues" evidence="1">
    <location>
        <begin position="1017"/>
        <end position="1041"/>
    </location>
</feature>
<dbReference type="EMBL" id="CDMY01000047">
    <property type="protein sequence ID" value="CEL92082.1"/>
    <property type="molecule type" value="Genomic_DNA"/>
</dbReference>
<dbReference type="InParanoid" id="A0A0G4E9K2"/>
<organism evidence="2 3">
    <name type="scientific">Vitrella brassicaformis (strain CCMP3155)</name>
    <dbReference type="NCBI Taxonomy" id="1169540"/>
    <lineage>
        <taxon>Eukaryota</taxon>
        <taxon>Sar</taxon>
        <taxon>Alveolata</taxon>
        <taxon>Colpodellida</taxon>
        <taxon>Vitrellaceae</taxon>
        <taxon>Vitrella</taxon>
    </lineage>
</organism>
<feature type="compositionally biased region" description="Low complexity" evidence="1">
    <location>
        <begin position="490"/>
        <end position="504"/>
    </location>
</feature>
<evidence type="ECO:0000256" key="1">
    <source>
        <dbReference type="SAM" id="MobiDB-lite"/>
    </source>
</evidence>
<feature type="compositionally biased region" description="Pro residues" evidence="1">
    <location>
        <begin position="1304"/>
        <end position="1315"/>
    </location>
</feature>
<feature type="compositionally biased region" description="Low complexity" evidence="1">
    <location>
        <begin position="1630"/>
        <end position="1639"/>
    </location>
</feature>
<feature type="compositionally biased region" description="Polar residues" evidence="1">
    <location>
        <begin position="557"/>
        <end position="566"/>
    </location>
</feature>
<feature type="compositionally biased region" description="Basic and acidic residues" evidence="1">
    <location>
        <begin position="925"/>
        <end position="936"/>
    </location>
</feature>
<feature type="region of interest" description="Disordered" evidence="1">
    <location>
        <begin position="1149"/>
        <end position="1408"/>
    </location>
</feature>
<feature type="region of interest" description="Disordered" evidence="1">
    <location>
        <begin position="1605"/>
        <end position="1639"/>
    </location>
</feature>
<evidence type="ECO:0000313" key="2">
    <source>
        <dbReference type="EMBL" id="CEL92082.1"/>
    </source>
</evidence>
<feature type="region of interest" description="Disordered" evidence="1">
    <location>
        <begin position="483"/>
        <end position="587"/>
    </location>
</feature>